<protein>
    <recommendedName>
        <fullName evidence="1">N-acetyltransferase domain-containing protein</fullName>
    </recommendedName>
</protein>
<name>A0A2T0AUR6_9FIRM</name>
<evidence type="ECO:0000313" key="2">
    <source>
        <dbReference type="EMBL" id="PRR74224.1"/>
    </source>
</evidence>
<feature type="domain" description="N-acetyltransferase" evidence="1">
    <location>
        <begin position="1"/>
        <end position="144"/>
    </location>
</feature>
<dbReference type="RefSeq" id="WP_106004926.1">
    <property type="nucleotide sequence ID" value="NZ_CP136419.1"/>
</dbReference>
<sequence length="162" mass="18091">MANNLRARAEVTLARPEDGPELQALLQDWGMDLAGEPEEHAVIKVDGRIFAGGKITWLGENSFHLELLAVKREARGQGLGGMLLLELIKKPWAYCGSLLNGKFSTYRVTNIARGEAAGFYRQYGFRHCLFSDLAKAYQEQCDGCPEREACRPVPMIYIQEVS</sequence>
<accession>A0A2T0AUR6</accession>
<reference evidence="2 3" key="1">
    <citation type="submission" date="2018-03" db="EMBL/GenBank/DDBJ databases">
        <title>Genome sequence of Moorella humiferrea DSM 23265.</title>
        <authorList>
            <person name="Poehlein A."/>
            <person name="Daniel R."/>
        </authorList>
    </citation>
    <scope>NUCLEOTIDE SEQUENCE [LARGE SCALE GENOMIC DNA]</scope>
    <source>
        <strain evidence="2 3">DSM 23265</strain>
    </source>
</reference>
<dbReference type="OrthoDB" id="3174309at2"/>
<evidence type="ECO:0000313" key="3">
    <source>
        <dbReference type="Proteomes" id="UP000238415"/>
    </source>
</evidence>
<dbReference type="Pfam" id="PF13508">
    <property type="entry name" value="Acetyltransf_7"/>
    <property type="match status" value="1"/>
</dbReference>
<dbReference type="InterPro" id="IPR000182">
    <property type="entry name" value="GNAT_dom"/>
</dbReference>
<proteinExistence type="predicted"/>
<organism evidence="2 3">
    <name type="scientific">Neomoorella humiferrea</name>
    <dbReference type="NCBI Taxonomy" id="676965"/>
    <lineage>
        <taxon>Bacteria</taxon>
        <taxon>Bacillati</taxon>
        <taxon>Bacillota</taxon>
        <taxon>Clostridia</taxon>
        <taxon>Neomoorellales</taxon>
        <taxon>Neomoorellaceae</taxon>
        <taxon>Neomoorella</taxon>
    </lineage>
</organism>
<dbReference type="PROSITE" id="PS51186">
    <property type="entry name" value="GNAT"/>
    <property type="match status" value="1"/>
</dbReference>
<dbReference type="Gene3D" id="3.40.630.30">
    <property type="match status" value="1"/>
</dbReference>
<evidence type="ECO:0000259" key="1">
    <source>
        <dbReference type="PROSITE" id="PS51186"/>
    </source>
</evidence>
<dbReference type="GO" id="GO:0016747">
    <property type="term" value="F:acyltransferase activity, transferring groups other than amino-acyl groups"/>
    <property type="evidence" value="ECO:0007669"/>
    <property type="project" value="InterPro"/>
</dbReference>
<dbReference type="EMBL" id="PVXM01000012">
    <property type="protein sequence ID" value="PRR74224.1"/>
    <property type="molecule type" value="Genomic_DNA"/>
</dbReference>
<dbReference type="Proteomes" id="UP000238415">
    <property type="component" value="Unassembled WGS sequence"/>
</dbReference>
<keyword evidence="3" id="KW-1185">Reference proteome</keyword>
<dbReference type="AlphaFoldDB" id="A0A2T0AUR6"/>
<gene>
    <name evidence="2" type="ORF">MOHU_09230</name>
</gene>
<dbReference type="InterPro" id="IPR016181">
    <property type="entry name" value="Acyl_CoA_acyltransferase"/>
</dbReference>
<dbReference type="SUPFAM" id="SSF55729">
    <property type="entry name" value="Acyl-CoA N-acyltransferases (Nat)"/>
    <property type="match status" value="1"/>
</dbReference>
<comment type="caution">
    <text evidence="2">The sequence shown here is derived from an EMBL/GenBank/DDBJ whole genome shotgun (WGS) entry which is preliminary data.</text>
</comment>